<dbReference type="GO" id="GO:0015171">
    <property type="term" value="F:amino acid transmembrane transporter activity"/>
    <property type="evidence" value="ECO:0007669"/>
    <property type="project" value="TreeGrafter"/>
</dbReference>
<feature type="transmembrane region" description="Helical" evidence="5">
    <location>
        <begin position="528"/>
        <end position="549"/>
    </location>
</feature>
<dbReference type="InterPro" id="IPR002293">
    <property type="entry name" value="AA/rel_permease1"/>
</dbReference>
<keyword evidence="3 5" id="KW-1133">Transmembrane helix</keyword>
<feature type="transmembrane region" description="Helical" evidence="5">
    <location>
        <begin position="32"/>
        <end position="54"/>
    </location>
</feature>
<feature type="transmembrane region" description="Helical" evidence="5">
    <location>
        <begin position="316"/>
        <end position="342"/>
    </location>
</feature>
<evidence type="ECO:0000256" key="4">
    <source>
        <dbReference type="ARBA" id="ARBA00023136"/>
    </source>
</evidence>
<evidence type="ECO:0000259" key="6">
    <source>
        <dbReference type="Pfam" id="PF13906"/>
    </source>
</evidence>
<feature type="domain" description="Cationic amino acid transporter C-terminal" evidence="6">
    <location>
        <begin position="558"/>
        <end position="596"/>
    </location>
</feature>
<evidence type="ECO:0000256" key="3">
    <source>
        <dbReference type="ARBA" id="ARBA00022989"/>
    </source>
</evidence>
<feature type="transmembrane region" description="Helical" evidence="5">
    <location>
        <begin position="264"/>
        <end position="283"/>
    </location>
</feature>
<dbReference type="Proteomes" id="UP000887568">
    <property type="component" value="Unplaced"/>
</dbReference>
<feature type="transmembrane region" description="Helical" evidence="5">
    <location>
        <begin position="388"/>
        <end position="409"/>
    </location>
</feature>
<feature type="transmembrane region" description="Helical" evidence="5">
    <location>
        <begin position="226"/>
        <end position="252"/>
    </location>
</feature>
<dbReference type="AlphaFoldDB" id="A0A914AA11"/>
<evidence type="ECO:0000256" key="5">
    <source>
        <dbReference type="SAM" id="Phobius"/>
    </source>
</evidence>
<dbReference type="PANTHER" id="PTHR43243:SF20">
    <property type="entry name" value="CATIONIC AMINO ACID TRANSPORTER 3"/>
    <property type="match status" value="1"/>
</dbReference>
<dbReference type="PANTHER" id="PTHR43243">
    <property type="entry name" value="INNER MEMBRANE TRANSPORTER YGJI-RELATED"/>
    <property type="match status" value="1"/>
</dbReference>
<keyword evidence="8" id="KW-1185">Reference proteome</keyword>
<keyword evidence="2 5" id="KW-0812">Transmembrane</keyword>
<dbReference type="GeneID" id="119731575"/>
<feature type="transmembrane region" description="Helical" evidence="5">
    <location>
        <begin position="66"/>
        <end position="86"/>
    </location>
</feature>
<dbReference type="EnsemblMetazoa" id="XM_038204762.1">
    <property type="protein sequence ID" value="XP_038060690.1"/>
    <property type="gene ID" value="LOC119731575"/>
</dbReference>
<accession>A0A914AA11</accession>
<organism evidence="7 8">
    <name type="scientific">Patiria miniata</name>
    <name type="common">Bat star</name>
    <name type="synonym">Asterina miniata</name>
    <dbReference type="NCBI Taxonomy" id="46514"/>
    <lineage>
        <taxon>Eukaryota</taxon>
        <taxon>Metazoa</taxon>
        <taxon>Echinodermata</taxon>
        <taxon>Eleutherozoa</taxon>
        <taxon>Asterozoa</taxon>
        <taxon>Asteroidea</taxon>
        <taxon>Valvatacea</taxon>
        <taxon>Valvatida</taxon>
        <taxon>Asterinidae</taxon>
        <taxon>Patiria</taxon>
    </lineage>
</organism>
<feature type="transmembrane region" description="Helical" evidence="5">
    <location>
        <begin position="98"/>
        <end position="119"/>
    </location>
</feature>
<proteinExistence type="predicted"/>
<dbReference type="OrthoDB" id="3900342at2759"/>
<evidence type="ECO:0000313" key="7">
    <source>
        <dbReference type="EnsemblMetazoa" id="XP_038060690.1"/>
    </source>
</evidence>
<protein>
    <recommendedName>
        <fullName evidence="6">Cationic amino acid transporter C-terminal domain-containing protein</fullName>
    </recommendedName>
</protein>
<reference evidence="7" key="1">
    <citation type="submission" date="2022-11" db="UniProtKB">
        <authorList>
            <consortium name="EnsemblMetazoa"/>
        </authorList>
    </citation>
    <scope>IDENTIFICATION</scope>
</reference>
<dbReference type="GO" id="GO:0005886">
    <property type="term" value="C:plasma membrane"/>
    <property type="evidence" value="ECO:0007669"/>
    <property type="project" value="TreeGrafter"/>
</dbReference>
<dbReference type="InterPro" id="IPR029485">
    <property type="entry name" value="CAT_C"/>
</dbReference>
<sequence>MAFAQSCRRMFGLFTRRKHAVRESNSTPLKRCLTAADLTFVGIGAMLGSGVYILPGEIAGEMAGPAAVLSFLIAGSVALLNGFCFLECAGQVPQTGAAYVYAYASLGELVAFLVGWNAIAVRVMSLVYLAQGWSAYFDDVLGGHTRNFTIEFVLQGEEWDAPPVASFPDFTAGVVILLGSLPVVLDVDMYAIVNNILIALNLAVVSLLFIVSMFCSDFSLLTKHGFFPLGFAGVMKGAVAAFVGFCGFEAIALSSEEAQNPSRGLPIGLINAFGASFSAYTAATLSLTVLSDYQEIQPQTSFASAFEMIGLDWLRYIVSLGAISSMTGGILSHSYCLSRFIYPMSRDGLLPALLAKTNERTKTPIWATMFGTSLAVIFSVMMDFVSVINIMSLLYLMEFMVVCAAVVILRYSPCTQSGYVPLDSGDEDNGDGSTLEMAELNPPDQAVNELNALTNTESNESTTDANRMHDCLANSPSDSSQSSILHLIKRHPRTAVVFSLAFHFLFEVVLVALLTYMIKELQHLEGAFIYGVIVSGSLSLMMCYPLLVLPTYDAGLSFKVPLMPLLPLVALLCDVILIVQLDALSFAEGLIWMLLGKPAVLGAFAPPPPIFPGQQNCPSNAHNDRRKIVHLLKMDYYPLKAQIPLSQK</sequence>
<dbReference type="RefSeq" id="XP_038060690.1">
    <property type="nucleotide sequence ID" value="XM_038204762.1"/>
</dbReference>
<comment type="subcellular location">
    <subcellularLocation>
        <location evidence="1">Membrane</location>
        <topology evidence="1">Multi-pass membrane protein</topology>
    </subcellularLocation>
</comment>
<evidence type="ECO:0000313" key="8">
    <source>
        <dbReference type="Proteomes" id="UP000887568"/>
    </source>
</evidence>
<evidence type="ECO:0000256" key="1">
    <source>
        <dbReference type="ARBA" id="ARBA00004141"/>
    </source>
</evidence>
<name>A0A914AA11_PATMI</name>
<feature type="transmembrane region" description="Helical" evidence="5">
    <location>
        <begin position="363"/>
        <end position="382"/>
    </location>
</feature>
<evidence type="ECO:0000256" key="2">
    <source>
        <dbReference type="ARBA" id="ARBA00022692"/>
    </source>
</evidence>
<keyword evidence="4 5" id="KW-0472">Membrane</keyword>
<feature type="transmembrane region" description="Helical" evidence="5">
    <location>
        <begin position="192"/>
        <end position="214"/>
    </location>
</feature>
<dbReference type="Pfam" id="PF13520">
    <property type="entry name" value="AA_permease_2"/>
    <property type="match status" value="1"/>
</dbReference>
<feature type="transmembrane region" description="Helical" evidence="5">
    <location>
        <begin position="495"/>
        <end position="516"/>
    </location>
</feature>
<feature type="transmembrane region" description="Helical" evidence="5">
    <location>
        <begin position="561"/>
        <end position="581"/>
    </location>
</feature>
<feature type="transmembrane region" description="Helical" evidence="5">
    <location>
        <begin position="164"/>
        <end position="185"/>
    </location>
</feature>
<dbReference type="Gene3D" id="1.20.1740.10">
    <property type="entry name" value="Amino acid/polyamine transporter I"/>
    <property type="match status" value="1"/>
</dbReference>
<dbReference type="Pfam" id="PF13906">
    <property type="entry name" value="AA_permease_C"/>
    <property type="match status" value="1"/>
</dbReference>